<sequence length="396" mass="46281">MQSSQLFSTSKSTLTVTQLADFAASMTYLMWHARKPSTSVTTNVERSFSNSAYGNDMSYLMWQAKKPSTRVSPMDDYTMTFTASLAFKKFCYQVLSATQLKESAVYLCLKYIANLLQINPSIEGAEGSEYRLFVVALMLANKFLDDNTYTNKTWSEVSGMKVHDLNVMEAEFLEAIDFNLYIRAQDFAVWKILLESCRQRYSISYTDTVQERQKAIYNTLHTLGLYDNQFSQFVIHKQQPTTRNVFQEKEEEPDHIARITGLLDRSYKKYLASVEHQERQRKTRVQWDDPRTRWQQQQQQYQQPPYYHSYQTQRRSDQEQLLAPNQLPINLQPPAVRYGGYSNACRYANRKQYPITNLSQKSWDPLAYSLRCQGSYSNVTNDQHLNSARPISWKNF</sequence>
<dbReference type="InterPro" id="IPR013922">
    <property type="entry name" value="Cyclin_PHO80-like"/>
</dbReference>
<dbReference type="AlphaFoldDB" id="A0A9P6XGC8"/>
<dbReference type="GO" id="GO:0016538">
    <property type="term" value="F:cyclin-dependent protein serine/threonine kinase regulator activity"/>
    <property type="evidence" value="ECO:0007669"/>
    <property type="project" value="TreeGrafter"/>
</dbReference>
<evidence type="ECO:0008006" key="3">
    <source>
        <dbReference type="Google" id="ProtNLM"/>
    </source>
</evidence>
<dbReference type="EMBL" id="JAANQT010000212">
    <property type="protein sequence ID" value="KAG1313183.1"/>
    <property type="molecule type" value="Genomic_DNA"/>
</dbReference>
<dbReference type="PANTHER" id="PTHR15615">
    <property type="match status" value="1"/>
</dbReference>
<proteinExistence type="predicted"/>
<gene>
    <name evidence="1" type="ORF">G6F64_002439</name>
</gene>
<comment type="caution">
    <text evidence="1">The sequence shown here is derived from an EMBL/GenBank/DDBJ whole genome shotgun (WGS) entry which is preliminary data.</text>
</comment>
<dbReference type="GO" id="GO:0005634">
    <property type="term" value="C:nucleus"/>
    <property type="evidence" value="ECO:0007669"/>
    <property type="project" value="TreeGrafter"/>
</dbReference>
<accession>A0A9P6XGC8</accession>
<dbReference type="Gene3D" id="1.10.472.10">
    <property type="entry name" value="Cyclin-like"/>
    <property type="match status" value="1"/>
</dbReference>
<keyword evidence="2" id="KW-1185">Reference proteome</keyword>
<dbReference type="PANTHER" id="PTHR15615:SF27">
    <property type="entry name" value="PHO85 CYCLIN CLG1"/>
    <property type="match status" value="1"/>
</dbReference>
<evidence type="ECO:0000313" key="1">
    <source>
        <dbReference type="EMBL" id="KAG1313183.1"/>
    </source>
</evidence>
<dbReference type="OrthoDB" id="244495at2759"/>
<dbReference type="SUPFAM" id="SSF47954">
    <property type="entry name" value="Cyclin-like"/>
    <property type="match status" value="1"/>
</dbReference>
<evidence type="ECO:0000313" key="2">
    <source>
        <dbReference type="Proteomes" id="UP000716291"/>
    </source>
</evidence>
<dbReference type="InterPro" id="IPR036915">
    <property type="entry name" value="Cyclin-like_sf"/>
</dbReference>
<reference evidence="1" key="1">
    <citation type="journal article" date="2020" name="Microb. Genom.">
        <title>Genetic diversity of clinical and environmental Mucorales isolates obtained from an investigation of mucormycosis cases among solid organ transplant recipients.</title>
        <authorList>
            <person name="Nguyen M.H."/>
            <person name="Kaul D."/>
            <person name="Muto C."/>
            <person name="Cheng S.J."/>
            <person name="Richter R.A."/>
            <person name="Bruno V.M."/>
            <person name="Liu G."/>
            <person name="Beyhan S."/>
            <person name="Sundermann A.J."/>
            <person name="Mounaud S."/>
            <person name="Pasculle A.W."/>
            <person name="Nierman W.C."/>
            <person name="Driscoll E."/>
            <person name="Cumbie R."/>
            <person name="Clancy C.J."/>
            <person name="Dupont C.L."/>
        </authorList>
    </citation>
    <scope>NUCLEOTIDE SEQUENCE</scope>
    <source>
        <strain evidence="1">GL11</strain>
    </source>
</reference>
<dbReference type="Proteomes" id="UP000716291">
    <property type="component" value="Unassembled WGS sequence"/>
</dbReference>
<name>A0A9P6XGC8_RHIOR</name>
<dbReference type="GO" id="GO:0019901">
    <property type="term" value="F:protein kinase binding"/>
    <property type="evidence" value="ECO:0007669"/>
    <property type="project" value="InterPro"/>
</dbReference>
<dbReference type="GO" id="GO:0000307">
    <property type="term" value="C:cyclin-dependent protein kinase holoenzyme complex"/>
    <property type="evidence" value="ECO:0007669"/>
    <property type="project" value="TreeGrafter"/>
</dbReference>
<protein>
    <recommendedName>
        <fullName evidence="3">Cyclin-like domain-containing protein</fullName>
    </recommendedName>
</protein>
<dbReference type="Pfam" id="PF08613">
    <property type="entry name" value="Cyclin"/>
    <property type="match status" value="1"/>
</dbReference>
<dbReference type="CDD" id="cd20557">
    <property type="entry name" value="CYCLIN_ScPCL1-like"/>
    <property type="match status" value="1"/>
</dbReference>
<organism evidence="1 2">
    <name type="scientific">Rhizopus oryzae</name>
    <name type="common">Mucormycosis agent</name>
    <name type="synonym">Rhizopus arrhizus var. delemar</name>
    <dbReference type="NCBI Taxonomy" id="64495"/>
    <lineage>
        <taxon>Eukaryota</taxon>
        <taxon>Fungi</taxon>
        <taxon>Fungi incertae sedis</taxon>
        <taxon>Mucoromycota</taxon>
        <taxon>Mucoromycotina</taxon>
        <taxon>Mucoromycetes</taxon>
        <taxon>Mucorales</taxon>
        <taxon>Mucorineae</taxon>
        <taxon>Rhizopodaceae</taxon>
        <taxon>Rhizopus</taxon>
    </lineage>
</organism>